<evidence type="ECO:0000256" key="4">
    <source>
        <dbReference type="ARBA" id="ARBA00022692"/>
    </source>
</evidence>
<dbReference type="FunFam" id="1.20.1070.10:FF:000109">
    <property type="entry name" value="Leukotriene B4 receptor"/>
    <property type="match status" value="1"/>
</dbReference>
<proteinExistence type="inferred from homology"/>
<evidence type="ECO:0000313" key="15">
    <source>
        <dbReference type="Ensembl" id="ENSLLTP00000024199.1"/>
    </source>
</evidence>
<keyword evidence="3" id="KW-0597">Phosphoprotein</keyword>
<evidence type="ECO:0000256" key="2">
    <source>
        <dbReference type="ARBA" id="ARBA00022475"/>
    </source>
</evidence>
<feature type="transmembrane region" description="Helical" evidence="13">
    <location>
        <begin position="20"/>
        <end position="45"/>
    </location>
</feature>
<feature type="transmembrane region" description="Helical" evidence="13">
    <location>
        <begin position="220"/>
        <end position="248"/>
    </location>
</feature>
<dbReference type="PANTHER" id="PTHR24225:SF72">
    <property type="entry name" value="G-PROTEIN COUPLED RECEPTORS FAMILY 1 PROFILE DOMAIN-CONTAINING PROTEIN-RELATED"/>
    <property type="match status" value="1"/>
</dbReference>
<dbReference type="Pfam" id="PF00001">
    <property type="entry name" value="7tm_1"/>
    <property type="match status" value="1"/>
</dbReference>
<evidence type="ECO:0000256" key="10">
    <source>
        <dbReference type="ARBA" id="ARBA00023224"/>
    </source>
</evidence>
<evidence type="ECO:0000256" key="7">
    <source>
        <dbReference type="ARBA" id="ARBA00023136"/>
    </source>
</evidence>
<dbReference type="InterPro" id="IPR000826">
    <property type="entry name" value="Formyl_rcpt-rel"/>
</dbReference>
<name>A0A8C5SYH3_LATLA</name>
<dbReference type="PROSITE" id="PS50262">
    <property type="entry name" value="G_PROTEIN_RECEP_F1_2"/>
    <property type="match status" value="1"/>
</dbReference>
<comment type="similarity">
    <text evidence="12">Belongs to the G-protein coupled receptor 1 family.</text>
</comment>
<dbReference type="GO" id="GO:0007200">
    <property type="term" value="P:phospholipase C-activating G protein-coupled receptor signaling pathway"/>
    <property type="evidence" value="ECO:0007669"/>
    <property type="project" value="TreeGrafter"/>
</dbReference>
<accession>A0A8C5SYH3</accession>
<feature type="transmembrane region" description="Helical" evidence="13">
    <location>
        <begin position="134"/>
        <end position="157"/>
    </location>
</feature>
<dbReference type="GO" id="GO:0006954">
    <property type="term" value="P:inflammatory response"/>
    <property type="evidence" value="ECO:0007669"/>
    <property type="project" value="TreeGrafter"/>
</dbReference>
<dbReference type="Proteomes" id="UP000694406">
    <property type="component" value="Unplaced"/>
</dbReference>
<dbReference type="InterPro" id="IPR000276">
    <property type="entry name" value="GPCR_Rhodpsn"/>
</dbReference>
<dbReference type="GeneTree" id="ENSGT00950000182966"/>
<evidence type="ECO:0000256" key="1">
    <source>
        <dbReference type="ARBA" id="ARBA00004651"/>
    </source>
</evidence>
<sequence>VILCIRTPTNQTMAALEAKVIPTVFLTMCFLIGAPGNGLVIWTILSKFPQRSFTIALILNLAVADLLVILTVPFWTYYFVKGWVFGDFMCRFLMYLVYLTVYTSIFSITLMSLHRFTVVVLPLASQRWRKPREVYGIMLAVWLLAGLLSCPCLIFSSREMPKGKCTDEFYDSENQRLTVNIVETLFAFVIPFAVLAVCYTYVVRKIRTLKNHKEMKTGKLIAAVVGAFFVCWLPYHILNLITISALLLRHAKPEVSQKLLESIKTLTNIHGAVAFVSSCINPILYAFAARSFCGGLRETNFAKLFEKLRNDTEEKLTKFLLSGNVTMRKGFDKDLIKV</sequence>
<keyword evidence="6 12" id="KW-0297">G-protein coupled receptor</keyword>
<reference evidence="15" key="1">
    <citation type="submission" date="2025-08" db="UniProtKB">
        <authorList>
            <consortium name="Ensembl"/>
        </authorList>
    </citation>
    <scope>IDENTIFICATION</scope>
</reference>
<keyword evidence="5 13" id="KW-1133">Transmembrane helix</keyword>
<keyword evidence="2" id="KW-1003">Cell membrane</keyword>
<evidence type="ECO:0000256" key="9">
    <source>
        <dbReference type="ARBA" id="ARBA00023180"/>
    </source>
</evidence>
<comment type="similarity">
    <text evidence="11">Belongs to the chemokine-like receptor (CMKLR) family.</text>
</comment>
<keyword evidence="7 13" id="KW-0472">Membrane</keyword>
<dbReference type="PRINTS" id="PR00237">
    <property type="entry name" value="GPCRRHODOPSN"/>
</dbReference>
<dbReference type="GO" id="GO:0005886">
    <property type="term" value="C:plasma membrane"/>
    <property type="evidence" value="ECO:0007669"/>
    <property type="project" value="UniProtKB-SubCell"/>
</dbReference>
<keyword evidence="10 12" id="KW-0807">Transducer</keyword>
<organism evidence="15 16">
    <name type="scientific">Laticauda laticaudata</name>
    <name type="common">Blue-ringed sea krait</name>
    <name type="synonym">Blue-lipped sea krait</name>
    <dbReference type="NCBI Taxonomy" id="8630"/>
    <lineage>
        <taxon>Eukaryota</taxon>
        <taxon>Metazoa</taxon>
        <taxon>Chordata</taxon>
        <taxon>Craniata</taxon>
        <taxon>Vertebrata</taxon>
        <taxon>Euteleostomi</taxon>
        <taxon>Lepidosauria</taxon>
        <taxon>Squamata</taxon>
        <taxon>Bifurcata</taxon>
        <taxon>Unidentata</taxon>
        <taxon>Episquamata</taxon>
        <taxon>Toxicofera</taxon>
        <taxon>Serpentes</taxon>
        <taxon>Colubroidea</taxon>
        <taxon>Elapidae</taxon>
        <taxon>Laticaudinae</taxon>
        <taxon>Laticauda</taxon>
    </lineage>
</organism>
<feature type="transmembrane region" description="Helical" evidence="13">
    <location>
        <begin position="57"/>
        <end position="80"/>
    </location>
</feature>
<dbReference type="Ensembl" id="ENSLLTT00000025074.1">
    <property type="protein sequence ID" value="ENSLLTP00000024199.1"/>
    <property type="gene ID" value="ENSLLTG00000017810.1"/>
</dbReference>
<evidence type="ECO:0000256" key="3">
    <source>
        <dbReference type="ARBA" id="ARBA00022553"/>
    </source>
</evidence>
<dbReference type="SUPFAM" id="SSF81321">
    <property type="entry name" value="Family A G protein-coupled receptor-like"/>
    <property type="match status" value="1"/>
</dbReference>
<evidence type="ECO:0000313" key="16">
    <source>
        <dbReference type="Proteomes" id="UP000694406"/>
    </source>
</evidence>
<keyword evidence="16" id="KW-1185">Reference proteome</keyword>
<evidence type="ECO:0000259" key="14">
    <source>
        <dbReference type="PROSITE" id="PS50262"/>
    </source>
</evidence>
<dbReference type="Gene3D" id="1.20.1070.10">
    <property type="entry name" value="Rhodopsin 7-helix transmembrane proteins"/>
    <property type="match status" value="1"/>
</dbReference>
<dbReference type="GO" id="GO:0004875">
    <property type="term" value="F:complement receptor activity"/>
    <property type="evidence" value="ECO:0007669"/>
    <property type="project" value="TreeGrafter"/>
</dbReference>
<dbReference type="InterPro" id="IPR017452">
    <property type="entry name" value="GPCR_Rhodpsn_7TM"/>
</dbReference>
<feature type="transmembrane region" description="Helical" evidence="13">
    <location>
        <begin position="268"/>
        <end position="288"/>
    </location>
</feature>
<evidence type="ECO:0000256" key="12">
    <source>
        <dbReference type="RuleBase" id="RU000688"/>
    </source>
</evidence>
<keyword evidence="4 12" id="KW-0812">Transmembrane</keyword>
<dbReference type="PANTHER" id="PTHR24225">
    <property type="entry name" value="CHEMOTACTIC RECEPTOR"/>
    <property type="match status" value="1"/>
</dbReference>
<comment type="subcellular location">
    <subcellularLocation>
        <location evidence="1">Cell membrane</location>
        <topology evidence="1">Multi-pass membrane protein</topology>
    </subcellularLocation>
</comment>
<reference evidence="15" key="2">
    <citation type="submission" date="2025-09" db="UniProtKB">
        <authorList>
            <consortium name="Ensembl"/>
        </authorList>
    </citation>
    <scope>IDENTIFICATION</scope>
</reference>
<keyword evidence="8 12" id="KW-0675">Receptor</keyword>
<feature type="domain" description="G-protein coupled receptors family 1 profile" evidence="14">
    <location>
        <begin position="36"/>
        <end position="285"/>
    </location>
</feature>
<dbReference type="GO" id="GO:0007204">
    <property type="term" value="P:positive regulation of cytosolic calcium ion concentration"/>
    <property type="evidence" value="ECO:0007669"/>
    <property type="project" value="TreeGrafter"/>
</dbReference>
<evidence type="ECO:0000256" key="5">
    <source>
        <dbReference type="ARBA" id="ARBA00022989"/>
    </source>
</evidence>
<dbReference type="PROSITE" id="PS00237">
    <property type="entry name" value="G_PROTEIN_RECEP_F1_1"/>
    <property type="match status" value="1"/>
</dbReference>
<feature type="transmembrane region" description="Helical" evidence="13">
    <location>
        <begin position="92"/>
        <end position="113"/>
    </location>
</feature>
<evidence type="ECO:0000256" key="6">
    <source>
        <dbReference type="ARBA" id="ARBA00023040"/>
    </source>
</evidence>
<feature type="transmembrane region" description="Helical" evidence="13">
    <location>
        <begin position="177"/>
        <end position="199"/>
    </location>
</feature>
<dbReference type="AlphaFoldDB" id="A0A8C5SYH3"/>
<protein>
    <recommendedName>
        <fullName evidence="14">G-protein coupled receptors family 1 profile domain-containing protein</fullName>
    </recommendedName>
</protein>
<dbReference type="GO" id="GO:0004974">
    <property type="term" value="F:leukotriene receptor activity"/>
    <property type="evidence" value="ECO:0007669"/>
    <property type="project" value="UniProtKB-ARBA"/>
</dbReference>
<evidence type="ECO:0000256" key="8">
    <source>
        <dbReference type="ARBA" id="ARBA00023170"/>
    </source>
</evidence>
<evidence type="ECO:0000256" key="11">
    <source>
        <dbReference type="ARBA" id="ARBA00025736"/>
    </source>
</evidence>
<evidence type="ECO:0000256" key="13">
    <source>
        <dbReference type="SAM" id="Phobius"/>
    </source>
</evidence>
<keyword evidence="9" id="KW-0325">Glycoprotein</keyword>